<sequence>MMANFTFIFARKEMKMLQSREQPISDRPQISSKFANSKYLQIRSLALRLDCQICNKNIAALSKQHHRKI</sequence>
<keyword evidence="2" id="KW-1185">Reference proteome</keyword>
<comment type="caution">
    <text evidence="1">The sequence shown here is derived from an EMBL/GenBank/DDBJ whole genome shotgun (WGS) entry which is preliminary data.</text>
</comment>
<proteinExistence type="predicted"/>
<evidence type="ECO:0000313" key="2">
    <source>
        <dbReference type="Proteomes" id="UP000238937"/>
    </source>
</evidence>
<organism evidence="1 2">
    <name type="scientific">Chamaesiphon polymorphus CCALA 037</name>
    <dbReference type="NCBI Taxonomy" id="2107692"/>
    <lineage>
        <taxon>Bacteria</taxon>
        <taxon>Bacillati</taxon>
        <taxon>Cyanobacteriota</taxon>
        <taxon>Cyanophyceae</taxon>
        <taxon>Gomontiellales</taxon>
        <taxon>Chamaesiphonaceae</taxon>
        <taxon>Chamaesiphon</taxon>
    </lineage>
</organism>
<evidence type="ECO:0000313" key="1">
    <source>
        <dbReference type="EMBL" id="PSB58435.1"/>
    </source>
</evidence>
<accession>A0A2T1GKS4</accession>
<protein>
    <submittedName>
        <fullName evidence="1">Uncharacterized protein</fullName>
    </submittedName>
</protein>
<dbReference type="AlphaFoldDB" id="A0A2T1GKS4"/>
<dbReference type="Proteomes" id="UP000238937">
    <property type="component" value="Unassembled WGS sequence"/>
</dbReference>
<gene>
    <name evidence="1" type="ORF">C7B77_04705</name>
</gene>
<dbReference type="RefSeq" id="WP_106300813.1">
    <property type="nucleotide sequence ID" value="NZ_PVWO01000035.1"/>
</dbReference>
<reference evidence="1 2" key="1">
    <citation type="submission" date="2018-03" db="EMBL/GenBank/DDBJ databases">
        <title>The ancient ancestry and fast evolution of plastids.</title>
        <authorList>
            <person name="Moore K.R."/>
            <person name="Magnabosco C."/>
            <person name="Momper L."/>
            <person name="Gold D.A."/>
            <person name="Bosak T."/>
            <person name="Fournier G.P."/>
        </authorList>
    </citation>
    <scope>NUCLEOTIDE SEQUENCE [LARGE SCALE GENOMIC DNA]</scope>
    <source>
        <strain evidence="1 2">CCALA 037</strain>
    </source>
</reference>
<name>A0A2T1GKS4_9CYAN</name>
<dbReference type="EMBL" id="PVWO01000035">
    <property type="protein sequence ID" value="PSB58435.1"/>
    <property type="molecule type" value="Genomic_DNA"/>
</dbReference>